<evidence type="ECO:0000256" key="16">
    <source>
        <dbReference type="ARBA" id="ARBA00031028"/>
    </source>
</evidence>
<evidence type="ECO:0000256" key="8">
    <source>
        <dbReference type="ARBA" id="ARBA00022792"/>
    </source>
</evidence>
<evidence type="ECO:0000256" key="10">
    <source>
        <dbReference type="ARBA" id="ARBA00022982"/>
    </source>
</evidence>
<evidence type="ECO:0000256" key="7">
    <source>
        <dbReference type="ARBA" id="ARBA00022692"/>
    </source>
</evidence>
<keyword evidence="12" id="KW-0520">NAD</keyword>
<feature type="transmembrane region" description="Helical" evidence="18">
    <location>
        <begin position="245"/>
        <end position="264"/>
    </location>
</feature>
<comment type="similarity">
    <text evidence="2">Belongs to the complex I subunit 2 family.</text>
</comment>
<dbReference type="GO" id="GO:0005743">
    <property type="term" value="C:mitochondrial inner membrane"/>
    <property type="evidence" value="ECO:0007669"/>
    <property type="project" value="UniProtKB-SubCell"/>
</dbReference>
<keyword evidence="8" id="KW-0999">Mitochondrion inner membrane</keyword>
<evidence type="ECO:0000256" key="14">
    <source>
        <dbReference type="ARBA" id="ARBA00023128"/>
    </source>
</evidence>
<evidence type="ECO:0000256" key="11">
    <source>
        <dbReference type="ARBA" id="ARBA00022989"/>
    </source>
</evidence>
<evidence type="ECO:0000256" key="5">
    <source>
        <dbReference type="ARBA" id="ARBA00022448"/>
    </source>
</evidence>
<name>A0A5B9RGW9_9BILA</name>
<feature type="transmembrane region" description="Helical" evidence="18">
    <location>
        <begin position="140"/>
        <end position="158"/>
    </location>
</feature>
<evidence type="ECO:0000256" key="12">
    <source>
        <dbReference type="ARBA" id="ARBA00023027"/>
    </source>
</evidence>
<evidence type="ECO:0000256" key="13">
    <source>
        <dbReference type="ARBA" id="ARBA00023075"/>
    </source>
</evidence>
<evidence type="ECO:0000256" key="17">
    <source>
        <dbReference type="ARBA" id="ARBA00049551"/>
    </source>
</evidence>
<gene>
    <name evidence="19" type="primary">nad2</name>
</gene>
<evidence type="ECO:0000256" key="2">
    <source>
        <dbReference type="ARBA" id="ARBA00007012"/>
    </source>
</evidence>
<feature type="transmembrane region" description="Helical" evidence="18">
    <location>
        <begin position="39"/>
        <end position="61"/>
    </location>
</feature>
<dbReference type="AlphaFoldDB" id="A0A5B9RGW9"/>
<keyword evidence="14 19" id="KW-0496">Mitochondrion</keyword>
<feature type="transmembrane region" description="Helical" evidence="18">
    <location>
        <begin position="284"/>
        <end position="303"/>
    </location>
</feature>
<dbReference type="EMBL" id="MK651258">
    <property type="protein sequence ID" value="QEG77746.1"/>
    <property type="molecule type" value="Genomic_DNA"/>
</dbReference>
<keyword evidence="7 18" id="KW-0812">Transmembrane</keyword>
<dbReference type="PANTHER" id="PTHR46552:SF1">
    <property type="entry name" value="NADH-UBIQUINONE OXIDOREDUCTASE CHAIN 2"/>
    <property type="match status" value="1"/>
</dbReference>
<evidence type="ECO:0000256" key="3">
    <source>
        <dbReference type="ARBA" id="ARBA00012944"/>
    </source>
</evidence>
<dbReference type="PANTHER" id="PTHR46552">
    <property type="entry name" value="NADH-UBIQUINONE OXIDOREDUCTASE CHAIN 2"/>
    <property type="match status" value="1"/>
</dbReference>
<geneLocation type="mitochondrion" evidence="19"/>
<keyword evidence="11 18" id="KW-1133">Transmembrane helix</keyword>
<evidence type="ECO:0000313" key="19">
    <source>
        <dbReference type="EMBL" id="QEG77746.1"/>
    </source>
</evidence>
<keyword evidence="15 18" id="KW-0472">Membrane</keyword>
<organism evidence="19">
    <name type="scientific">Brentisentis yangtzensis</name>
    <dbReference type="NCBI Taxonomy" id="2604967"/>
    <lineage>
        <taxon>Eukaryota</taxon>
        <taxon>Metazoa</taxon>
        <taxon>Spiralia</taxon>
        <taxon>Lophotrochozoa</taxon>
        <taxon>Acanthocephala</taxon>
        <taxon>Palaeacanthocephala</taxon>
        <taxon>Echinorhynchida</taxon>
        <taxon>Leptorhynchoididae</taxon>
        <taxon>Brentisentis</taxon>
    </lineage>
</organism>
<dbReference type="InterPro" id="IPR050175">
    <property type="entry name" value="Complex_I_Subunit_2"/>
</dbReference>
<accession>A0A5B9RGW9</accession>
<protein>
    <recommendedName>
        <fullName evidence="4">NADH-ubiquinone oxidoreductase chain 2</fullName>
        <ecNumber evidence="3">7.1.1.2</ecNumber>
    </recommendedName>
    <alternativeName>
        <fullName evidence="16">NADH dehydrogenase subunit 2</fullName>
    </alternativeName>
</protein>
<feature type="transmembrane region" description="Helical" evidence="18">
    <location>
        <begin position="191"/>
        <end position="208"/>
    </location>
</feature>
<sequence length="304" mass="33981">MGVSLYYKNLILVLYVMVLMVVVGVLSPVVVWVGLEMCVLFTLGFMYVEKVSMEVLFSYYLVQASSSLVMVMGMLGGLPAGFVFGLSMKLGLMPYFWWVVEVLKGMKMGIGVFLVLGLQKILPIILFSRWFILNTSMMTFFVYIVSVFSMFIGLVMMLSSYGLVWVLAGSSMVYSSWIMVFSSIFPSISEVYLIVYLIFVGLVVWGSIDGVLGVNSWVMMVFSSVPPMTGFILKMYGLLTLNYNLIMVVLTMIMISSMSSVAYLRSLMLTGMESSLCNVESGVSSRFILSLWGFITMIMVMMLV</sequence>
<keyword evidence="6" id="KW-0679">Respiratory chain</keyword>
<feature type="transmembrane region" description="Helical" evidence="18">
    <location>
        <begin position="68"/>
        <end position="88"/>
    </location>
</feature>
<evidence type="ECO:0000256" key="18">
    <source>
        <dbReference type="SAM" id="Phobius"/>
    </source>
</evidence>
<evidence type="ECO:0000256" key="4">
    <source>
        <dbReference type="ARBA" id="ARBA00021008"/>
    </source>
</evidence>
<keyword evidence="5" id="KW-0813">Transport</keyword>
<keyword evidence="13" id="KW-0830">Ubiquinone</keyword>
<reference evidence="19" key="1">
    <citation type="journal article" date="2019" name="Zookeys">
        <title>Characterization of the complete mitochondrial genome of Brentisentisyangtzensis Yu &amp; Wu, 1989 (Acanthocephala, Illiosentidae).</title>
        <authorList>
            <person name="Song R."/>
            <person name="Zhang D."/>
            <person name="Gao J.-W."/>
            <person name="Cheng X.-F."/>
            <person name="Xie M."/>
            <person name="Li H."/>
            <person name="Wu Y.-A."/>
        </authorList>
    </citation>
    <scope>NUCLEOTIDE SEQUENCE</scope>
</reference>
<comment type="subcellular location">
    <subcellularLocation>
        <location evidence="1">Mitochondrion inner membrane</location>
        <topology evidence="1">Multi-pass membrane protein</topology>
    </subcellularLocation>
</comment>
<evidence type="ECO:0000256" key="1">
    <source>
        <dbReference type="ARBA" id="ARBA00004448"/>
    </source>
</evidence>
<feature type="transmembrane region" description="Helical" evidence="18">
    <location>
        <begin position="164"/>
        <end position="184"/>
    </location>
</feature>
<feature type="transmembrane region" description="Helical" evidence="18">
    <location>
        <begin position="12"/>
        <end position="33"/>
    </location>
</feature>
<evidence type="ECO:0000256" key="6">
    <source>
        <dbReference type="ARBA" id="ARBA00022660"/>
    </source>
</evidence>
<comment type="catalytic activity">
    <reaction evidence="17">
        <text>a ubiquinone + NADH + 5 H(+)(in) = a ubiquinol + NAD(+) + 4 H(+)(out)</text>
        <dbReference type="Rhea" id="RHEA:29091"/>
        <dbReference type="Rhea" id="RHEA-COMP:9565"/>
        <dbReference type="Rhea" id="RHEA-COMP:9566"/>
        <dbReference type="ChEBI" id="CHEBI:15378"/>
        <dbReference type="ChEBI" id="CHEBI:16389"/>
        <dbReference type="ChEBI" id="CHEBI:17976"/>
        <dbReference type="ChEBI" id="CHEBI:57540"/>
        <dbReference type="ChEBI" id="CHEBI:57945"/>
        <dbReference type="EC" id="7.1.1.2"/>
    </reaction>
</comment>
<dbReference type="EC" id="7.1.1.2" evidence="3"/>
<dbReference type="GO" id="GO:0006120">
    <property type="term" value="P:mitochondrial electron transport, NADH to ubiquinone"/>
    <property type="evidence" value="ECO:0007669"/>
    <property type="project" value="TreeGrafter"/>
</dbReference>
<dbReference type="GO" id="GO:0008137">
    <property type="term" value="F:NADH dehydrogenase (ubiquinone) activity"/>
    <property type="evidence" value="ECO:0007669"/>
    <property type="project" value="UniProtKB-EC"/>
</dbReference>
<feature type="transmembrane region" description="Helical" evidence="18">
    <location>
        <begin position="108"/>
        <end position="128"/>
    </location>
</feature>
<keyword evidence="9" id="KW-1278">Translocase</keyword>
<proteinExistence type="inferred from homology"/>
<evidence type="ECO:0000256" key="9">
    <source>
        <dbReference type="ARBA" id="ARBA00022967"/>
    </source>
</evidence>
<evidence type="ECO:0000256" key="15">
    <source>
        <dbReference type="ARBA" id="ARBA00023136"/>
    </source>
</evidence>
<keyword evidence="10" id="KW-0249">Electron transport</keyword>